<organism evidence="3 4">
    <name type="scientific">Helianthus annuus</name>
    <name type="common">Common sunflower</name>
    <dbReference type="NCBI Taxonomy" id="4232"/>
    <lineage>
        <taxon>Eukaryota</taxon>
        <taxon>Viridiplantae</taxon>
        <taxon>Streptophyta</taxon>
        <taxon>Embryophyta</taxon>
        <taxon>Tracheophyta</taxon>
        <taxon>Spermatophyta</taxon>
        <taxon>Magnoliopsida</taxon>
        <taxon>eudicotyledons</taxon>
        <taxon>Gunneridae</taxon>
        <taxon>Pentapetalae</taxon>
        <taxon>asterids</taxon>
        <taxon>campanulids</taxon>
        <taxon>Asterales</taxon>
        <taxon>Asteraceae</taxon>
        <taxon>Asteroideae</taxon>
        <taxon>Heliantheae alliance</taxon>
        <taxon>Heliantheae</taxon>
        <taxon>Helianthus</taxon>
    </lineage>
</organism>
<feature type="region of interest" description="Disordered" evidence="1">
    <location>
        <begin position="1"/>
        <end position="52"/>
    </location>
</feature>
<dbReference type="EMBL" id="MNCJ02000321">
    <property type="protein sequence ID" value="KAF5803427.1"/>
    <property type="molecule type" value="Genomic_DNA"/>
</dbReference>
<evidence type="ECO:0000313" key="4">
    <source>
        <dbReference type="Proteomes" id="UP000215914"/>
    </source>
</evidence>
<gene>
    <name evidence="3" type="ORF">HannXRQ_Chr07g0190681</name>
    <name evidence="2" type="ORF">HanXRQr2_Chr06g0271201</name>
</gene>
<evidence type="ECO:0000256" key="1">
    <source>
        <dbReference type="SAM" id="MobiDB-lite"/>
    </source>
</evidence>
<proteinExistence type="predicted"/>
<protein>
    <submittedName>
        <fullName evidence="3">Uncharacterized protein</fullName>
    </submittedName>
</protein>
<reference evidence="2 4" key="1">
    <citation type="journal article" date="2017" name="Nature">
        <title>The sunflower genome provides insights into oil metabolism, flowering and Asterid evolution.</title>
        <authorList>
            <person name="Badouin H."/>
            <person name="Gouzy J."/>
            <person name="Grassa C.J."/>
            <person name="Murat F."/>
            <person name="Staton S.E."/>
            <person name="Cottret L."/>
            <person name="Lelandais-Briere C."/>
            <person name="Owens G.L."/>
            <person name="Carrere S."/>
            <person name="Mayjonade B."/>
            <person name="Legrand L."/>
            <person name="Gill N."/>
            <person name="Kane N.C."/>
            <person name="Bowers J.E."/>
            <person name="Hubner S."/>
            <person name="Bellec A."/>
            <person name="Berard A."/>
            <person name="Berges H."/>
            <person name="Blanchet N."/>
            <person name="Boniface M.C."/>
            <person name="Brunel D."/>
            <person name="Catrice O."/>
            <person name="Chaidir N."/>
            <person name="Claudel C."/>
            <person name="Donnadieu C."/>
            <person name="Faraut T."/>
            <person name="Fievet G."/>
            <person name="Helmstetter N."/>
            <person name="King M."/>
            <person name="Knapp S.J."/>
            <person name="Lai Z."/>
            <person name="Le Paslier M.C."/>
            <person name="Lippi Y."/>
            <person name="Lorenzon L."/>
            <person name="Mandel J.R."/>
            <person name="Marage G."/>
            <person name="Marchand G."/>
            <person name="Marquand E."/>
            <person name="Bret-Mestries E."/>
            <person name="Morien E."/>
            <person name="Nambeesan S."/>
            <person name="Nguyen T."/>
            <person name="Pegot-Espagnet P."/>
            <person name="Pouilly N."/>
            <person name="Raftis F."/>
            <person name="Sallet E."/>
            <person name="Schiex T."/>
            <person name="Thomas J."/>
            <person name="Vandecasteele C."/>
            <person name="Vares D."/>
            <person name="Vear F."/>
            <person name="Vautrin S."/>
            <person name="Crespi M."/>
            <person name="Mangin B."/>
            <person name="Burke J.M."/>
            <person name="Salse J."/>
            <person name="Munos S."/>
            <person name="Vincourt P."/>
            <person name="Rieseberg L.H."/>
            <person name="Langlade N.B."/>
        </authorList>
    </citation>
    <scope>NUCLEOTIDE SEQUENCE [LARGE SCALE GENOMIC DNA]</scope>
    <source>
        <strain evidence="4">cv. SF193</strain>
        <tissue evidence="2">Leaves</tissue>
    </source>
</reference>
<feature type="compositionally biased region" description="Basic and acidic residues" evidence="1">
    <location>
        <begin position="22"/>
        <end position="50"/>
    </location>
</feature>
<dbReference type="Proteomes" id="UP000215914">
    <property type="component" value="Chromosome 7"/>
</dbReference>
<dbReference type="AlphaFoldDB" id="A0A251UA59"/>
<reference evidence="3" key="2">
    <citation type="submission" date="2017-02" db="EMBL/GenBank/DDBJ databases">
        <title>Sunflower complete genome.</title>
        <authorList>
            <person name="Langlade N."/>
            <person name="Munos S."/>
        </authorList>
    </citation>
    <scope>NUCLEOTIDE SEQUENCE [LARGE SCALE GENOMIC DNA]</scope>
    <source>
        <tissue evidence="3">Leaves</tissue>
    </source>
</reference>
<keyword evidence="4" id="KW-1185">Reference proteome</keyword>
<dbReference type="Gramene" id="mRNA:HanXRQr2_Chr06g0271201">
    <property type="protein sequence ID" value="mRNA:HanXRQr2_Chr06g0271201"/>
    <property type="gene ID" value="HanXRQr2_Chr06g0271201"/>
</dbReference>
<sequence length="155" mass="16959">MCNRGRQQPPPPSGGGAATHTGAERERDRDRERETERDREPAVGVSDRRSVRLSGGRCDYPASITVFWRTLFLSDGFRHFSGDGGSPTNQLFRRQQVVAGFSDDGGGSESNLFSGARVLISASNCRSKLVTVNSSGLSQNWSTAVQVRDCYSVRM</sequence>
<evidence type="ECO:0000313" key="3">
    <source>
        <dbReference type="EMBL" id="OTG20225.1"/>
    </source>
</evidence>
<accession>A0A251UA59</accession>
<evidence type="ECO:0000313" key="2">
    <source>
        <dbReference type="EMBL" id="KAF5803427.1"/>
    </source>
</evidence>
<reference evidence="2" key="3">
    <citation type="submission" date="2020-06" db="EMBL/GenBank/DDBJ databases">
        <title>Helianthus annuus Genome sequencing and assembly Release 2.</title>
        <authorList>
            <person name="Gouzy J."/>
            <person name="Langlade N."/>
            <person name="Munos S."/>
        </authorList>
    </citation>
    <scope>NUCLEOTIDE SEQUENCE</scope>
    <source>
        <tissue evidence="2">Leaves</tissue>
    </source>
</reference>
<name>A0A251UA59_HELAN</name>
<dbReference type="EMBL" id="CM007896">
    <property type="protein sequence ID" value="OTG20225.1"/>
    <property type="molecule type" value="Genomic_DNA"/>
</dbReference>
<dbReference type="InParanoid" id="A0A251UA59"/>